<dbReference type="EC" id="2.7.1.15" evidence="2 12"/>
<feature type="domain" description="Carbohydrate kinase PfkB" evidence="13">
    <location>
        <begin position="8"/>
        <end position="304"/>
    </location>
</feature>
<comment type="caution">
    <text evidence="14">The sequence shown here is derived from an EMBL/GenBank/DDBJ whole genome shotgun (WGS) entry which is preliminary data.</text>
</comment>
<evidence type="ECO:0000256" key="4">
    <source>
        <dbReference type="ARBA" id="ARBA00022679"/>
    </source>
</evidence>
<feature type="binding site" evidence="12">
    <location>
        <position position="256"/>
    </location>
    <ligand>
        <name>K(+)</name>
        <dbReference type="ChEBI" id="CHEBI:29103"/>
    </ligand>
</feature>
<evidence type="ECO:0000256" key="12">
    <source>
        <dbReference type="HAMAP-Rule" id="MF_01987"/>
    </source>
</evidence>
<evidence type="ECO:0000256" key="10">
    <source>
        <dbReference type="ARBA" id="ARBA00022958"/>
    </source>
</evidence>
<dbReference type="GO" id="GO:0005524">
    <property type="term" value="F:ATP binding"/>
    <property type="evidence" value="ECO:0007669"/>
    <property type="project" value="UniProtKB-UniRule"/>
</dbReference>
<comment type="similarity">
    <text evidence="1">Belongs to the carbohydrate kinase pfkB family.</text>
</comment>
<name>A0A919XXX4_9BACL</name>
<evidence type="ECO:0000256" key="6">
    <source>
        <dbReference type="ARBA" id="ARBA00022741"/>
    </source>
</evidence>
<dbReference type="InterPro" id="IPR002173">
    <property type="entry name" value="Carboh/pur_kinase_PfkB_CS"/>
</dbReference>
<dbReference type="Pfam" id="PF00294">
    <property type="entry name" value="PfkB"/>
    <property type="match status" value="1"/>
</dbReference>
<dbReference type="CDD" id="cd01174">
    <property type="entry name" value="ribokinase"/>
    <property type="match status" value="1"/>
</dbReference>
<feature type="binding site" evidence="12">
    <location>
        <position position="292"/>
    </location>
    <ligand>
        <name>K(+)</name>
        <dbReference type="ChEBI" id="CHEBI:29103"/>
    </ligand>
</feature>
<evidence type="ECO:0000256" key="9">
    <source>
        <dbReference type="ARBA" id="ARBA00022842"/>
    </source>
</evidence>
<accession>A0A919XXX4</accession>
<dbReference type="SUPFAM" id="SSF53613">
    <property type="entry name" value="Ribokinase-like"/>
    <property type="match status" value="1"/>
</dbReference>
<feature type="binding site" evidence="12">
    <location>
        <begin position="261"/>
        <end position="262"/>
    </location>
    <ligand>
        <name>ATP</name>
        <dbReference type="ChEBI" id="CHEBI:30616"/>
    </ligand>
</feature>
<comment type="catalytic activity">
    <reaction evidence="12">
        <text>D-ribose + ATP = D-ribose 5-phosphate + ADP + H(+)</text>
        <dbReference type="Rhea" id="RHEA:13697"/>
        <dbReference type="ChEBI" id="CHEBI:15378"/>
        <dbReference type="ChEBI" id="CHEBI:30616"/>
        <dbReference type="ChEBI" id="CHEBI:47013"/>
        <dbReference type="ChEBI" id="CHEBI:78346"/>
        <dbReference type="ChEBI" id="CHEBI:456216"/>
        <dbReference type="EC" id="2.7.1.15"/>
    </reaction>
</comment>
<dbReference type="RefSeq" id="WP_212943222.1">
    <property type="nucleotide sequence ID" value="NZ_BORR01000025.1"/>
</dbReference>
<keyword evidence="4 12" id="KW-0808">Transferase</keyword>
<comment type="pathway">
    <text evidence="12">Carbohydrate metabolism; D-ribose degradation; D-ribose 5-phosphate from beta-D-ribopyranose: step 2/2.</text>
</comment>
<evidence type="ECO:0000256" key="3">
    <source>
        <dbReference type="ARBA" id="ARBA00016943"/>
    </source>
</evidence>
<feature type="binding site" evidence="12">
    <location>
        <position position="297"/>
    </location>
    <ligand>
        <name>K(+)</name>
        <dbReference type="ChEBI" id="CHEBI:29103"/>
    </ligand>
</feature>
<keyword evidence="12" id="KW-0963">Cytoplasm</keyword>
<dbReference type="GO" id="GO:0004747">
    <property type="term" value="F:ribokinase activity"/>
    <property type="evidence" value="ECO:0007669"/>
    <property type="project" value="UniProtKB-UniRule"/>
</dbReference>
<dbReference type="GO" id="GO:0046872">
    <property type="term" value="F:metal ion binding"/>
    <property type="evidence" value="ECO:0007669"/>
    <property type="project" value="UniProtKB-KW"/>
</dbReference>
<proteinExistence type="inferred from homology"/>
<dbReference type="PANTHER" id="PTHR10584:SF166">
    <property type="entry name" value="RIBOKINASE"/>
    <property type="match status" value="1"/>
</dbReference>
<keyword evidence="15" id="KW-1185">Reference proteome</keyword>
<evidence type="ECO:0000256" key="8">
    <source>
        <dbReference type="ARBA" id="ARBA00022840"/>
    </source>
</evidence>
<keyword evidence="9 12" id="KW-0460">Magnesium</keyword>
<dbReference type="NCBIfam" id="TIGR02152">
    <property type="entry name" value="D_ribokin_bact"/>
    <property type="match status" value="1"/>
</dbReference>
<keyword evidence="11 12" id="KW-0119">Carbohydrate metabolism</keyword>
<comment type="cofactor">
    <cofactor evidence="12">
        <name>Mg(2+)</name>
        <dbReference type="ChEBI" id="CHEBI:18420"/>
    </cofactor>
    <text evidence="12">Requires a divalent cation, most likely magnesium in vivo, as an electrophilic catalyst to aid phosphoryl group transfer. It is the chelate of the metal and the nucleotide that is the actual substrate.</text>
</comment>
<evidence type="ECO:0000256" key="2">
    <source>
        <dbReference type="ARBA" id="ARBA00012035"/>
    </source>
</evidence>
<comment type="subunit">
    <text evidence="12">Homodimer.</text>
</comment>
<dbReference type="InterPro" id="IPR011877">
    <property type="entry name" value="Ribokinase"/>
</dbReference>
<comment type="similarity">
    <text evidence="12">Belongs to the carbohydrate kinase PfkB family. Ribokinase subfamily.</text>
</comment>
<dbReference type="PANTHER" id="PTHR10584">
    <property type="entry name" value="SUGAR KINASE"/>
    <property type="match status" value="1"/>
</dbReference>
<dbReference type="Proteomes" id="UP000681162">
    <property type="component" value="Unassembled WGS sequence"/>
</dbReference>
<keyword evidence="6 12" id="KW-0547">Nucleotide-binding</keyword>
<gene>
    <name evidence="12 14" type="primary">rbsK</name>
    <name evidence="14" type="ORF">J41TS12_45590</name>
</gene>
<comment type="activity regulation">
    <text evidence="12">Activated by a monovalent cation that binds near, but not in, the active site. The most likely occupant of the site in vivo is potassium. Ion binding induces a conformational change that may alter substrate affinity.</text>
</comment>
<evidence type="ECO:0000313" key="14">
    <source>
        <dbReference type="EMBL" id="GIO39698.1"/>
    </source>
</evidence>
<feature type="binding site" evidence="12">
    <location>
        <begin position="44"/>
        <end position="48"/>
    </location>
    <ligand>
        <name>substrate</name>
    </ligand>
</feature>
<dbReference type="EMBL" id="BORR01000025">
    <property type="protein sequence ID" value="GIO39698.1"/>
    <property type="molecule type" value="Genomic_DNA"/>
</dbReference>
<feature type="binding site" evidence="12">
    <location>
        <position position="188"/>
    </location>
    <ligand>
        <name>ATP</name>
        <dbReference type="ChEBI" id="CHEBI:30616"/>
    </ligand>
</feature>
<dbReference type="PROSITE" id="PS00583">
    <property type="entry name" value="PFKB_KINASES_1"/>
    <property type="match status" value="1"/>
</dbReference>
<keyword evidence="8 12" id="KW-0067">ATP-binding</keyword>
<keyword evidence="7 12" id="KW-0418">Kinase</keyword>
<evidence type="ECO:0000256" key="1">
    <source>
        <dbReference type="ARBA" id="ARBA00005380"/>
    </source>
</evidence>
<evidence type="ECO:0000256" key="5">
    <source>
        <dbReference type="ARBA" id="ARBA00022723"/>
    </source>
</evidence>
<dbReference type="HAMAP" id="MF_01987">
    <property type="entry name" value="Ribokinase"/>
    <property type="match status" value="1"/>
</dbReference>
<comment type="subcellular location">
    <subcellularLocation>
        <location evidence="12">Cytoplasm</location>
    </subcellularLocation>
</comment>
<feature type="binding site" evidence="12">
    <location>
        <position position="295"/>
    </location>
    <ligand>
        <name>K(+)</name>
        <dbReference type="ChEBI" id="CHEBI:29103"/>
    </ligand>
</feature>
<dbReference type="AlphaFoldDB" id="A0A919XXX4"/>
<evidence type="ECO:0000259" key="13">
    <source>
        <dbReference type="Pfam" id="PF00294"/>
    </source>
</evidence>
<feature type="binding site" evidence="12">
    <location>
        <begin position="230"/>
        <end position="235"/>
    </location>
    <ligand>
        <name>ATP</name>
        <dbReference type="ChEBI" id="CHEBI:30616"/>
    </ligand>
</feature>
<comment type="caution">
    <text evidence="12">Lacks conserved residue(s) required for the propagation of feature annotation.</text>
</comment>
<feature type="binding site" evidence="12">
    <location>
        <begin position="16"/>
        <end position="18"/>
    </location>
    <ligand>
        <name>substrate</name>
    </ligand>
</feature>
<feature type="binding site" evidence="12">
    <location>
        <position position="258"/>
    </location>
    <ligand>
        <name>K(+)</name>
        <dbReference type="ChEBI" id="CHEBI:29103"/>
    </ligand>
</feature>
<dbReference type="InterPro" id="IPR002139">
    <property type="entry name" value="Ribo/fructo_kinase"/>
</dbReference>
<sequence length="311" mass="33217">MSESKIPRIVVVGSLNMDLVVTTPRLPFIGETIEGSAIHYIPGGKGANQAVACARLGAHTQLIGAVGGELFGEDLVRSMEKNGVAIEAIARLEEEASGTATILHTPKDNCIVIVPGANGKVTPDMLEKNADYIRNADLMLVQLEIPTETVWHALTLAKASGVRTVLNPAPARPLPDELLKLCDYVTPNETEFLSMNGRSEAVEEGLSGEEAWAGLLRDWEDKYGSKVVLTRGSRGASYLEEDRMHTVSALPVEVVDTTGAGDCLNAALGYSLAQDRPLHEALAFAVRAASFSVTRFGAQAGMPALEDLRKQ</sequence>
<feature type="binding site" evidence="12">
    <location>
        <position position="144"/>
    </location>
    <ligand>
        <name>substrate</name>
    </ligand>
</feature>
<protein>
    <recommendedName>
        <fullName evidence="3 12">Ribokinase</fullName>
        <shortName evidence="12">RK</shortName>
        <ecNumber evidence="2 12">2.7.1.15</ecNumber>
    </recommendedName>
</protein>
<dbReference type="PRINTS" id="PR00990">
    <property type="entry name" value="RIBOKINASE"/>
</dbReference>
<evidence type="ECO:0000256" key="7">
    <source>
        <dbReference type="ARBA" id="ARBA00022777"/>
    </source>
</evidence>
<evidence type="ECO:0000256" key="11">
    <source>
        <dbReference type="ARBA" id="ARBA00023277"/>
    </source>
</evidence>
<reference evidence="14 15" key="1">
    <citation type="submission" date="2021-03" db="EMBL/GenBank/DDBJ databases">
        <title>Antimicrobial resistance genes in bacteria isolated from Japanese honey, and their potential for conferring macrolide and lincosamide resistance in the American foulbrood pathogen Paenibacillus larvae.</title>
        <authorList>
            <person name="Okamoto M."/>
            <person name="Kumagai M."/>
            <person name="Kanamori H."/>
            <person name="Takamatsu D."/>
        </authorList>
    </citation>
    <scope>NUCLEOTIDE SEQUENCE [LARGE SCALE GENOMIC DNA]</scope>
    <source>
        <strain evidence="14 15">J41TS12</strain>
    </source>
</reference>
<dbReference type="InterPro" id="IPR029056">
    <property type="entry name" value="Ribokinase-like"/>
</dbReference>
<feature type="binding site" evidence="12">
    <location>
        <position position="262"/>
    </location>
    <ligand>
        <name>substrate</name>
    </ligand>
</feature>
<organism evidence="14 15">
    <name type="scientific">Paenibacillus antibioticophila</name>
    <dbReference type="NCBI Taxonomy" id="1274374"/>
    <lineage>
        <taxon>Bacteria</taxon>
        <taxon>Bacillati</taxon>
        <taxon>Bacillota</taxon>
        <taxon>Bacilli</taxon>
        <taxon>Bacillales</taxon>
        <taxon>Paenibacillaceae</taxon>
        <taxon>Paenibacillus</taxon>
    </lineage>
</organism>
<dbReference type="GO" id="GO:0019303">
    <property type="term" value="P:D-ribose catabolic process"/>
    <property type="evidence" value="ECO:0007669"/>
    <property type="project" value="UniProtKB-UniRule"/>
</dbReference>
<dbReference type="InterPro" id="IPR011611">
    <property type="entry name" value="PfkB_dom"/>
</dbReference>
<comment type="function">
    <text evidence="12">Catalyzes the phosphorylation of ribose at O-5 in a reaction requiring ATP and magnesium. The resulting D-ribose-5-phosphate can then be used either for sythesis of nucleotides, histidine, and tryptophan, or as a component of the pentose phosphate pathway.</text>
</comment>
<dbReference type="Gene3D" id="3.40.1190.20">
    <property type="match status" value="1"/>
</dbReference>
<keyword evidence="5 12" id="KW-0479">Metal-binding</keyword>
<dbReference type="GO" id="GO:0005829">
    <property type="term" value="C:cytosol"/>
    <property type="evidence" value="ECO:0007669"/>
    <property type="project" value="TreeGrafter"/>
</dbReference>
<keyword evidence="10 12" id="KW-0630">Potassium</keyword>
<feature type="active site" description="Proton acceptor" evidence="12">
    <location>
        <position position="262"/>
    </location>
</feature>
<evidence type="ECO:0000313" key="15">
    <source>
        <dbReference type="Proteomes" id="UP000681162"/>
    </source>
</evidence>